<organism evidence="10 11">
    <name type="scientific">Ailuropoda melanoleuca</name>
    <name type="common">Giant panda</name>
    <dbReference type="NCBI Taxonomy" id="9646"/>
    <lineage>
        <taxon>Eukaryota</taxon>
        <taxon>Metazoa</taxon>
        <taxon>Chordata</taxon>
        <taxon>Craniata</taxon>
        <taxon>Vertebrata</taxon>
        <taxon>Euteleostomi</taxon>
        <taxon>Mammalia</taxon>
        <taxon>Eutheria</taxon>
        <taxon>Laurasiatheria</taxon>
        <taxon>Carnivora</taxon>
        <taxon>Caniformia</taxon>
        <taxon>Ursidae</taxon>
        <taxon>Ailuropoda</taxon>
    </lineage>
</organism>
<evidence type="ECO:0000313" key="10">
    <source>
        <dbReference type="Ensembl" id="ENSAMEP00000024867.1"/>
    </source>
</evidence>
<dbReference type="Ensembl" id="ENSAMET00000048634.1">
    <property type="protein sequence ID" value="ENSAMEP00000024867.1"/>
    <property type="gene ID" value="ENSAMEG00000006856.2"/>
</dbReference>
<sequence>MSRWEPLCLHTAGHSQPSPLDCNCVFGPRRPDAPQTVRREAEDTAHHGHSPAPLSPTCGLTAPEPRLPTGNPYWTSKRDGEVHLRREDAFTSQAPFTYANYVALGSKHRNGWHLLTYIEYYEECRRAAKAFLKLGLERFHGVGIMGLNSEEWVIASIGAIMAGGFSVGILSTNSPKVCQVIAESSEMDIFVVDNDRQLQKIIQIQGSLKHLKAIVQYKEEIRTRLQNLYSWRGFLDLADGVSEDTLDRVIDSQKPNQCCALVYSLSATGPPKAMMLSHDNITWTTVATAQRLSYRCPPEEQEVLVSYLPLSYMGAQLFDMWVSISVAGALYFAQPDALRVSGAPRPSAGSLIDTLREVKPTLFHGVPWVWDRLLDNLKTSQLSSTPFRRRIDQWAMWLGLKTNRKRMLRQTHAPLCFGLAKRLTFNQARRFLGLHHCRQYFNLGLGLSRATLDYFLSLNMPIFELYGLSESTGIHTLSRQQDFRLLSCGKSLPSTHTKTQKEDEEGIGDIYIWGRNVFMGYLDDEENTQAKIDARGWLHTGDLGFMDPDEFLYVVGNARDIITLSSGEKINPNPIEERVKRHIPIVRYVMLVGQDAPYLCALLTLKCQINTDTGEPRNALTSEAVAFCRQLRSQATRLSDIVYDGDPVVLEFISQGIDAANAEVVSSSAKIIKWAILRTDFSIAGGELGEWAGARGGILFIYSIEIETASERGNTRRGSGRGRSRLIVEEPDVGLDPRTPGSRPEPKADA</sequence>
<evidence type="ECO:0000256" key="2">
    <source>
        <dbReference type="ARBA" id="ARBA00022598"/>
    </source>
</evidence>
<protein>
    <recommendedName>
        <fullName evidence="7">long-chain-fatty-acid--CoA ligase</fullName>
        <ecNumber evidence="7">6.2.1.3</ecNumber>
    </recommendedName>
</protein>
<feature type="domain" description="AMP-dependent synthetase/ligase" evidence="9">
    <location>
        <begin position="99"/>
        <end position="522"/>
    </location>
</feature>
<dbReference type="Proteomes" id="UP000008912">
    <property type="component" value="Unassembled WGS sequence"/>
</dbReference>
<dbReference type="Gene3D" id="3.40.50.12780">
    <property type="entry name" value="N-terminal domain of ligase-like"/>
    <property type="match status" value="1"/>
</dbReference>
<evidence type="ECO:0000259" key="9">
    <source>
        <dbReference type="Pfam" id="PF00501"/>
    </source>
</evidence>
<name>A0A7N5JG44_AILME</name>
<dbReference type="EC" id="6.2.1.3" evidence="7"/>
<evidence type="ECO:0000256" key="4">
    <source>
        <dbReference type="ARBA" id="ARBA00022832"/>
    </source>
</evidence>
<dbReference type="PANTHER" id="PTHR43272:SF101">
    <property type="entry name" value="ACYL-COA SYNTHETASE BUBBLEGUM FAMILY MEMBER 2-RELATED"/>
    <property type="match status" value="1"/>
</dbReference>
<dbReference type="Pfam" id="PF23562">
    <property type="entry name" value="AMP-binding_C_3"/>
    <property type="match status" value="1"/>
</dbReference>
<evidence type="ECO:0000256" key="6">
    <source>
        <dbReference type="ARBA" id="ARBA00024484"/>
    </source>
</evidence>
<evidence type="ECO:0000313" key="11">
    <source>
        <dbReference type="Proteomes" id="UP000008912"/>
    </source>
</evidence>
<reference evidence="10" key="3">
    <citation type="submission" date="2025-09" db="UniProtKB">
        <authorList>
            <consortium name="Ensembl"/>
        </authorList>
    </citation>
    <scope>IDENTIFICATION</scope>
</reference>
<dbReference type="GO" id="GO:0005783">
    <property type="term" value="C:endoplasmic reticulum"/>
    <property type="evidence" value="ECO:0007669"/>
    <property type="project" value="TreeGrafter"/>
</dbReference>
<keyword evidence="1" id="KW-0963">Cytoplasm</keyword>
<comment type="catalytic activity">
    <reaction evidence="6">
        <text>a long-chain fatty acid + ATP + CoA = a long-chain fatty acyl-CoA + AMP + diphosphate</text>
        <dbReference type="Rhea" id="RHEA:15421"/>
        <dbReference type="ChEBI" id="CHEBI:30616"/>
        <dbReference type="ChEBI" id="CHEBI:33019"/>
        <dbReference type="ChEBI" id="CHEBI:57287"/>
        <dbReference type="ChEBI" id="CHEBI:57560"/>
        <dbReference type="ChEBI" id="CHEBI:83139"/>
        <dbReference type="ChEBI" id="CHEBI:456215"/>
        <dbReference type="EC" id="6.2.1.3"/>
    </reaction>
    <physiologicalReaction direction="left-to-right" evidence="6">
        <dbReference type="Rhea" id="RHEA:15422"/>
    </physiologicalReaction>
</comment>
<keyword evidence="11" id="KW-1185">Reference proteome</keyword>
<dbReference type="InterPro" id="IPR042099">
    <property type="entry name" value="ANL_N_sf"/>
</dbReference>
<dbReference type="GO" id="GO:0004467">
    <property type="term" value="F:long-chain fatty acid-CoA ligase activity"/>
    <property type="evidence" value="ECO:0007669"/>
    <property type="project" value="UniProtKB-EC"/>
</dbReference>
<dbReference type="GO" id="GO:0005524">
    <property type="term" value="F:ATP binding"/>
    <property type="evidence" value="ECO:0007669"/>
    <property type="project" value="UniProtKB-KW"/>
</dbReference>
<evidence type="ECO:0000256" key="7">
    <source>
        <dbReference type="ARBA" id="ARBA00026121"/>
    </source>
</evidence>
<dbReference type="SUPFAM" id="SSF56801">
    <property type="entry name" value="Acetyl-CoA synthetase-like"/>
    <property type="match status" value="1"/>
</dbReference>
<reference evidence="10 11" key="1">
    <citation type="journal article" date="2010" name="Nature">
        <title>The sequence and de novo assembly of the giant panda genome.</title>
        <authorList>
            <person name="Li R."/>
            <person name="Fan W."/>
            <person name="Tian G."/>
            <person name="Zhu H."/>
            <person name="He L."/>
            <person name="Cai J."/>
            <person name="Huang Q."/>
            <person name="Cai Q."/>
            <person name="Li B."/>
            <person name="Bai Y."/>
            <person name="Zhang Z."/>
            <person name="Zhang Y."/>
            <person name="Wang W."/>
            <person name="Li J."/>
            <person name="Wei F."/>
            <person name="Li H."/>
            <person name="Jian M."/>
            <person name="Li J."/>
            <person name="Zhang Z."/>
            <person name="Nielsen R."/>
            <person name="Li D."/>
            <person name="Gu W."/>
            <person name="Yang Z."/>
            <person name="Xuan Z."/>
            <person name="Ryder O.A."/>
            <person name="Leung F.C."/>
            <person name="Zhou Y."/>
            <person name="Cao J."/>
            <person name="Sun X."/>
            <person name="Fu Y."/>
            <person name="Fang X."/>
            <person name="Guo X."/>
            <person name="Wang B."/>
            <person name="Hou R."/>
            <person name="Shen F."/>
            <person name="Mu B."/>
            <person name="Ni P."/>
            <person name="Lin R."/>
            <person name="Qian W."/>
            <person name="Wang G."/>
            <person name="Yu C."/>
            <person name="Nie W."/>
            <person name="Wang J."/>
            <person name="Wu Z."/>
            <person name="Liang H."/>
            <person name="Min J."/>
            <person name="Wu Q."/>
            <person name="Cheng S."/>
            <person name="Ruan J."/>
            <person name="Wang M."/>
            <person name="Shi Z."/>
            <person name="Wen M."/>
            <person name="Liu B."/>
            <person name="Ren X."/>
            <person name="Zheng H."/>
            <person name="Dong D."/>
            <person name="Cook K."/>
            <person name="Shan G."/>
            <person name="Zhang H."/>
            <person name="Kosiol C."/>
            <person name="Xie X."/>
            <person name="Lu Z."/>
            <person name="Zheng H."/>
            <person name="Li Y."/>
            <person name="Steiner C.C."/>
            <person name="Lam T.T."/>
            <person name="Lin S."/>
            <person name="Zhang Q."/>
            <person name="Li G."/>
            <person name="Tian J."/>
            <person name="Gong T."/>
            <person name="Liu H."/>
            <person name="Zhang D."/>
            <person name="Fang L."/>
            <person name="Ye C."/>
            <person name="Zhang J."/>
            <person name="Hu W."/>
            <person name="Xu A."/>
            <person name="Ren Y."/>
            <person name="Zhang G."/>
            <person name="Bruford M.W."/>
            <person name="Li Q."/>
            <person name="Ma L."/>
            <person name="Guo Y."/>
            <person name="An N."/>
            <person name="Hu Y."/>
            <person name="Zheng Y."/>
            <person name="Shi Y."/>
            <person name="Li Z."/>
            <person name="Liu Q."/>
            <person name="Chen Y."/>
            <person name="Zhao J."/>
            <person name="Qu N."/>
            <person name="Zhao S."/>
            <person name="Tian F."/>
            <person name="Wang X."/>
            <person name="Wang H."/>
            <person name="Xu L."/>
            <person name="Liu X."/>
            <person name="Vinar T."/>
            <person name="Wang Y."/>
            <person name="Lam T.W."/>
            <person name="Yiu S.M."/>
            <person name="Liu S."/>
            <person name="Zhang H."/>
            <person name="Li D."/>
            <person name="Huang Y."/>
            <person name="Wang X."/>
            <person name="Yang G."/>
            <person name="Jiang Z."/>
            <person name="Wang J."/>
            <person name="Qin N."/>
            <person name="Li L."/>
            <person name="Li J."/>
            <person name="Bolund L."/>
            <person name="Kristiansen K."/>
            <person name="Wong G.K."/>
            <person name="Olson M."/>
            <person name="Zhang X."/>
            <person name="Li S."/>
            <person name="Yang H."/>
            <person name="Wang J."/>
            <person name="Wang J."/>
        </authorList>
    </citation>
    <scope>NUCLEOTIDE SEQUENCE [LARGE SCALE GENOMIC DNA]</scope>
</reference>
<evidence type="ECO:0000256" key="3">
    <source>
        <dbReference type="ARBA" id="ARBA00022741"/>
    </source>
</evidence>
<dbReference type="InterPro" id="IPR000873">
    <property type="entry name" value="AMP-dep_synth/lig_dom"/>
</dbReference>
<dbReference type="GeneTree" id="ENSGT00940000164043"/>
<reference evidence="10" key="2">
    <citation type="submission" date="2025-08" db="UniProtKB">
        <authorList>
            <consortium name="Ensembl"/>
        </authorList>
    </citation>
    <scope>IDENTIFICATION</scope>
</reference>
<dbReference type="PANTHER" id="PTHR43272">
    <property type="entry name" value="LONG-CHAIN-FATTY-ACID--COA LIGASE"/>
    <property type="match status" value="1"/>
</dbReference>
<keyword evidence="3" id="KW-0547">Nucleotide-binding</keyword>
<keyword evidence="4" id="KW-0443">Lipid metabolism</keyword>
<evidence type="ECO:0000256" key="1">
    <source>
        <dbReference type="ARBA" id="ARBA00022490"/>
    </source>
</evidence>
<keyword evidence="2" id="KW-0436">Ligase</keyword>
<accession>A0A7N5JG44</accession>
<keyword evidence="4" id="KW-0276">Fatty acid metabolism</keyword>
<feature type="region of interest" description="Disordered" evidence="8">
    <location>
        <begin position="33"/>
        <end position="73"/>
    </location>
</feature>
<evidence type="ECO:0000256" key="8">
    <source>
        <dbReference type="SAM" id="MobiDB-lite"/>
    </source>
</evidence>
<feature type="region of interest" description="Disordered" evidence="8">
    <location>
        <begin position="711"/>
        <end position="750"/>
    </location>
</feature>
<dbReference type="GO" id="GO:0016020">
    <property type="term" value="C:membrane"/>
    <property type="evidence" value="ECO:0007669"/>
    <property type="project" value="TreeGrafter"/>
</dbReference>
<dbReference type="InParanoid" id="A0A7N5JG44"/>
<gene>
    <name evidence="10" type="primary">LOC100473313</name>
</gene>
<keyword evidence="5" id="KW-0067">ATP-binding</keyword>
<feature type="compositionally biased region" description="Basic and acidic residues" evidence="8">
    <location>
        <begin position="33"/>
        <end position="46"/>
    </location>
</feature>
<evidence type="ECO:0000256" key="5">
    <source>
        <dbReference type="ARBA" id="ARBA00022840"/>
    </source>
</evidence>
<dbReference type="Pfam" id="PF00501">
    <property type="entry name" value="AMP-binding"/>
    <property type="match status" value="1"/>
</dbReference>
<dbReference type="AlphaFoldDB" id="A0A7N5JG44"/>
<proteinExistence type="predicted"/>